<keyword evidence="4" id="KW-1185">Reference proteome</keyword>
<evidence type="ECO:0000256" key="1">
    <source>
        <dbReference type="ARBA" id="ARBA00022737"/>
    </source>
</evidence>
<dbReference type="FunFam" id="1.25.40.10:FF:000344">
    <property type="entry name" value="Pentatricopeptide repeat-containing protein"/>
    <property type="match status" value="1"/>
</dbReference>
<feature type="repeat" description="PPR" evidence="2">
    <location>
        <begin position="318"/>
        <end position="352"/>
    </location>
</feature>
<proteinExistence type="predicted"/>
<dbReference type="PANTHER" id="PTHR47926:SF357">
    <property type="entry name" value="PENTATRICOPEPTIDE REPEAT-CONTAINING PROTEIN"/>
    <property type="match status" value="1"/>
</dbReference>
<comment type="caution">
    <text evidence="3">The sequence shown here is derived from an EMBL/GenBank/DDBJ whole genome shotgun (WGS) entry which is preliminary data.</text>
</comment>
<dbReference type="FunFam" id="1.25.40.10:FF:000366">
    <property type="entry name" value="Pentatricopeptide (PPR) repeat-containing protein"/>
    <property type="match status" value="1"/>
</dbReference>
<evidence type="ECO:0000313" key="4">
    <source>
        <dbReference type="Proteomes" id="UP000593562"/>
    </source>
</evidence>
<dbReference type="FunFam" id="1.25.40.10:FF:000196">
    <property type="entry name" value="Pentatricopeptide repeat-containing protein At4g14850"/>
    <property type="match status" value="1"/>
</dbReference>
<reference evidence="3 4" key="1">
    <citation type="journal article" date="2020" name="Nat. Commun.">
        <title>Genome of Tripterygium wilfordii and identification of cytochrome P450 involved in triptolide biosynthesis.</title>
        <authorList>
            <person name="Tu L."/>
            <person name="Su P."/>
            <person name="Zhang Z."/>
            <person name="Gao L."/>
            <person name="Wang J."/>
            <person name="Hu T."/>
            <person name="Zhou J."/>
            <person name="Zhang Y."/>
            <person name="Zhao Y."/>
            <person name="Liu Y."/>
            <person name="Song Y."/>
            <person name="Tong Y."/>
            <person name="Lu Y."/>
            <person name="Yang J."/>
            <person name="Xu C."/>
            <person name="Jia M."/>
            <person name="Peters R.J."/>
            <person name="Huang L."/>
            <person name="Gao W."/>
        </authorList>
    </citation>
    <scope>NUCLEOTIDE SEQUENCE [LARGE SCALE GENOMIC DNA]</scope>
    <source>
        <strain evidence="4">cv. XIE 37</strain>
        <tissue evidence="3">Leaf</tissue>
    </source>
</reference>
<dbReference type="PROSITE" id="PS51375">
    <property type="entry name" value="PPR"/>
    <property type="match status" value="5"/>
</dbReference>
<protein>
    <submittedName>
        <fullName evidence="3">Pentatricopeptide repeat-containing protein</fullName>
    </submittedName>
</protein>
<dbReference type="Pfam" id="PF13041">
    <property type="entry name" value="PPR_2"/>
    <property type="match status" value="4"/>
</dbReference>
<feature type="repeat" description="PPR" evidence="2">
    <location>
        <begin position="621"/>
        <end position="655"/>
    </location>
</feature>
<dbReference type="OrthoDB" id="730395at2759"/>
<feature type="repeat" description="PPR" evidence="2">
    <location>
        <begin position="116"/>
        <end position="150"/>
    </location>
</feature>
<feature type="repeat" description="PPR" evidence="2">
    <location>
        <begin position="217"/>
        <end position="251"/>
    </location>
</feature>
<dbReference type="InterPro" id="IPR046848">
    <property type="entry name" value="E_motif"/>
</dbReference>
<dbReference type="PANTHER" id="PTHR47926">
    <property type="entry name" value="PENTATRICOPEPTIDE REPEAT-CONTAINING PROTEIN"/>
    <property type="match status" value="1"/>
</dbReference>
<sequence>MYRGKLYCRNVFSFVTTSLKPKYIHTSSNKRINIRNQTVVTQNIEEGALASQLAAILQACFGPSNLHQGRQVHAQYLVSGIINDDALLGARILGMYVLCDSFADAKEMFYNIELWCTMPWNWMIRGFVKMGMLDFALLFYFKMLGCGVLPDKYTFPYVVKACDGLNNVQMGKLVHETIVSMNFDVDAFAGSSLIKLYAENGCLDDAQLLFDKIPVKDCVLWNVMLHSYVKCGKGNDAMKVFNDMRNNGTRPNSVAFACILSLCSSEEMIGFGAQLHGLVVIFGLEFASQVANTLMAMYSKCGHCFDARKLFDMMNHRDLVTWNAMISGYVQNKLTKEASLLFREMISAGVKPDSFTFSSFLPAVTESMCPNQGKEIHGYIVRNGVVTDMFLKCALIDIYFKGGEVKVACRIFNKSTKVDIGMCTAMISGYMLHGMNINALEVFRWVVQAKIRVNTLTLVSILPACVGLVAVKLGKELHGNILKNGFQTRCHVESAIMDMYAKCGRLDLAHRVFIRISERDTISWNSMITNYCQNGKPVEAMDLFRQMGIVGMRYDCVSISQALSACANLPALHYGKEIHGFMVKNAFNSNLFAESALIDMYAKCGHLNLAHRVFNTMTLKNEVSWNSIIGAYGFHGHLKECLSLYNEMLENGIRPDHVTFLGIISACGHAGLVDDGIHYFRCMTEEYGIQARMEHYACMVDLYGRAGRLTEAFETIKSMPFLPDTGVWGTLLGACRVHGNVEFAELASGHLFALDPQNSGYYILLSNILADTGQWGRVLKIRSMMKERGVQKVPGYSWIEVNNITHMFVSADGSHPHSAQVYSMLESLLLELRREGYGPQPLVAYPQNSVI</sequence>
<dbReference type="Pfam" id="PF20431">
    <property type="entry name" value="E_motif"/>
    <property type="match status" value="1"/>
</dbReference>
<dbReference type="Pfam" id="PF01535">
    <property type="entry name" value="PPR"/>
    <property type="match status" value="5"/>
</dbReference>
<name>A0A7J7E1Q6_TRIWF</name>
<dbReference type="FunFam" id="1.25.40.10:FF:000073">
    <property type="entry name" value="Pentatricopeptide repeat-containing protein chloroplastic"/>
    <property type="match status" value="1"/>
</dbReference>
<keyword evidence="1" id="KW-0677">Repeat</keyword>
<gene>
    <name evidence="3" type="ORF">HS088_TW01G00373</name>
</gene>
<dbReference type="AlphaFoldDB" id="A0A7J7E1Q6"/>
<accession>A0A7J7E1Q6</accession>
<dbReference type="InterPro" id="IPR002885">
    <property type="entry name" value="PPR_rpt"/>
</dbReference>
<dbReference type="InParanoid" id="A0A7J7E1Q6"/>
<dbReference type="InterPro" id="IPR046960">
    <property type="entry name" value="PPR_At4g14850-like_plant"/>
</dbReference>
<evidence type="ECO:0000313" key="3">
    <source>
        <dbReference type="EMBL" id="KAF5752463.1"/>
    </source>
</evidence>
<dbReference type="EMBL" id="JAAARO010000001">
    <property type="protein sequence ID" value="KAF5752463.1"/>
    <property type="molecule type" value="Genomic_DNA"/>
</dbReference>
<dbReference type="InterPro" id="IPR011990">
    <property type="entry name" value="TPR-like_helical_dom_sf"/>
</dbReference>
<dbReference type="GO" id="GO:0009451">
    <property type="term" value="P:RNA modification"/>
    <property type="evidence" value="ECO:0007669"/>
    <property type="project" value="InterPro"/>
</dbReference>
<dbReference type="FunCoup" id="A0A7J7E1Q6">
    <property type="interactions" value="478"/>
</dbReference>
<dbReference type="Gene3D" id="1.25.40.10">
    <property type="entry name" value="Tetratricopeptide repeat domain"/>
    <property type="match status" value="6"/>
</dbReference>
<evidence type="ECO:0000256" key="2">
    <source>
        <dbReference type="PROSITE-ProRule" id="PRU00708"/>
    </source>
</evidence>
<dbReference type="Proteomes" id="UP000593562">
    <property type="component" value="Unassembled WGS sequence"/>
</dbReference>
<dbReference type="NCBIfam" id="TIGR00756">
    <property type="entry name" value="PPR"/>
    <property type="match status" value="5"/>
</dbReference>
<organism evidence="3 4">
    <name type="scientific">Tripterygium wilfordii</name>
    <name type="common">Thunder God vine</name>
    <dbReference type="NCBI Taxonomy" id="458696"/>
    <lineage>
        <taxon>Eukaryota</taxon>
        <taxon>Viridiplantae</taxon>
        <taxon>Streptophyta</taxon>
        <taxon>Embryophyta</taxon>
        <taxon>Tracheophyta</taxon>
        <taxon>Spermatophyta</taxon>
        <taxon>Magnoliopsida</taxon>
        <taxon>eudicotyledons</taxon>
        <taxon>Gunneridae</taxon>
        <taxon>Pentapetalae</taxon>
        <taxon>rosids</taxon>
        <taxon>fabids</taxon>
        <taxon>Celastrales</taxon>
        <taxon>Celastraceae</taxon>
        <taxon>Tripterygium</taxon>
    </lineage>
</organism>
<feature type="repeat" description="PPR" evidence="2">
    <location>
        <begin position="520"/>
        <end position="554"/>
    </location>
</feature>
<dbReference type="GO" id="GO:0003723">
    <property type="term" value="F:RNA binding"/>
    <property type="evidence" value="ECO:0007669"/>
    <property type="project" value="InterPro"/>
</dbReference>
<dbReference type="Pfam" id="PF13812">
    <property type="entry name" value="PPR_3"/>
    <property type="match status" value="1"/>
</dbReference>
<dbReference type="FunFam" id="1.25.40.10:FF:000031">
    <property type="entry name" value="Pentatricopeptide repeat-containing protein mitochondrial"/>
    <property type="match status" value="1"/>
</dbReference>